<feature type="compositionally biased region" description="Low complexity" evidence="6">
    <location>
        <begin position="1082"/>
        <end position="1102"/>
    </location>
</feature>
<comment type="catalytic activity">
    <reaction evidence="5">
        <text>L-glutamyl-[protein] + L-glutamate + ATP = gamma-L-glutamyl-L-glutamyl-[protein] + ADP + phosphate + H(+)</text>
        <dbReference type="Rhea" id="RHEA:60144"/>
        <dbReference type="Rhea" id="RHEA-COMP:10208"/>
        <dbReference type="Rhea" id="RHEA-COMP:15517"/>
        <dbReference type="ChEBI" id="CHEBI:15378"/>
        <dbReference type="ChEBI" id="CHEBI:29973"/>
        <dbReference type="ChEBI" id="CHEBI:29985"/>
        <dbReference type="ChEBI" id="CHEBI:30616"/>
        <dbReference type="ChEBI" id="CHEBI:43474"/>
        <dbReference type="ChEBI" id="CHEBI:143622"/>
        <dbReference type="ChEBI" id="CHEBI:456216"/>
    </reaction>
    <physiologicalReaction direction="left-to-right" evidence="5">
        <dbReference type="Rhea" id="RHEA:60145"/>
    </physiologicalReaction>
</comment>
<feature type="compositionally biased region" description="Low complexity" evidence="6">
    <location>
        <begin position="1832"/>
        <end position="1842"/>
    </location>
</feature>
<dbReference type="GO" id="GO:0015631">
    <property type="term" value="F:tubulin binding"/>
    <property type="evidence" value="ECO:0007669"/>
    <property type="project" value="TreeGrafter"/>
</dbReference>
<dbReference type="InterPro" id="IPR004344">
    <property type="entry name" value="TTL/TTLL_fam"/>
</dbReference>
<feature type="compositionally biased region" description="Low complexity" evidence="6">
    <location>
        <begin position="1687"/>
        <end position="1704"/>
    </location>
</feature>
<feature type="compositionally biased region" description="Low complexity" evidence="6">
    <location>
        <begin position="1257"/>
        <end position="1274"/>
    </location>
</feature>
<accession>A0A0G4GZ83</accession>
<protein>
    <recommendedName>
        <fullName evidence="4">Tubulin--tyrosine ligase-like protein 5</fullName>
    </recommendedName>
</protein>
<feature type="compositionally biased region" description="Acidic residues" evidence="6">
    <location>
        <begin position="612"/>
        <end position="622"/>
    </location>
</feature>
<keyword evidence="2" id="KW-0547">Nucleotide-binding</keyword>
<gene>
    <name evidence="7" type="ORF">Cvel_24001.t1.CR1</name>
</gene>
<feature type="region of interest" description="Disordered" evidence="6">
    <location>
        <begin position="1821"/>
        <end position="1891"/>
    </location>
</feature>
<evidence type="ECO:0000256" key="3">
    <source>
        <dbReference type="ARBA" id="ARBA00022840"/>
    </source>
</evidence>
<proteinExistence type="predicted"/>
<feature type="compositionally biased region" description="Basic and acidic residues" evidence="6">
    <location>
        <begin position="780"/>
        <end position="790"/>
    </location>
</feature>
<dbReference type="GO" id="GO:0036064">
    <property type="term" value="C:ciliary basal body"/>
    <property type="evidence" value="ECO:0007669"/>
    <property type="project" value="TreeGrafter"/>
</dbReference>
<evidence type="ECO:0000256" key="1">
    <source>
        <dbReference type="ARBA" id="ARBA00022598"/>
    </source>
</evidence>
<dbReference type="SUPFAM" id="SSF56059">
    <property type="entry name" value="Glutathione synthetase ATP-binding domain-like"/>
    <property type="match status" value="1"/>
</dbReference>
<dbReference type="PANTHER" id="PTHR12241:SF145">
    <property type="entry name" value="TUBULIN POLYGLUTAMYLASE TTLL5"/>
    <property type="match status" value="1"/>
</dbReference>
<feature type="region of interest" description="Disordered" evidence="6">
    <location>
        <begin position="703"/>
        <end position="737"/>
    </location>
</feature>
<feature type="region of interest" description="Disordered" evidence="6">
    <location>
        <begin position="753"/>
        <end position="819"/>
    </location>
</feature>
<dbReference type="Pfam" id="PF03133">
    <property type="entry name" value="TTL"/>
    <property type="match status" value="1"/>
</dbReference>
<feature type="compositionally biased region" description="Polar residues" evidence="6">
    <location>
        <begin position="552"/>
        <end position="563"/>
    </location>
</feature>
<feature type="region of interest" description="Disordered" evidence="6">
    <location>
        <begin position="1081"/>
        <end position="1184"/>
    </location>
</feature>
<keyword evidence="1" id="KW-0436">Ligase</keyword>
<name>A0A0G4GZ83_9ALVE</name>
<feature type="compositionally biased region" description="Polar residues" evidence="6">
    <location>
        <begin position="1103"/>
        <end position="1116"/>
    </location>
</feature>
<organism evidence="7">
    <name type="scientific">Chromera velia CCMP2878</name>
    <dbReference type="NCBI Taxonomy" id="1169474"/>
    <lineage>
        <taxon>Eukaryota</taxon>
        <taxon>Sar</taxon>
        <taxon>Alveolata</taxon>
        <taxon>Colpodellida</taxon>
        <taxon>Chromeraceae</taxon>
        <taxon>Chromera</taxon>
    </lineage>
</organism>
<dbReference type="PANTHER" id="PTHR12241">
    <property type="entry name" value="TUBULIN POLYGLUTAMYLASE"/>
    <property type="match status" value="1"/>
</dbReference>
<evidence type="ECO:0000256" key="4">
    <source>
        <dbReference type="ARBA" id="ARBA00041448"/>
    </source>
</evidence>
<evidence type="ECO:0000313" key="7">
    <source>
        <dbReference type="EMBL" id="CEM36474.1"/>
    </source>
</evidence>
<feature type="region of interest" description="Disordered" evidence="6">
    <location>
        <begin position="484"/>
        <end position="626"/>
    </location>
</feature>
<dbReference type="GO" id="GO:0000226">
    <property type="term" value="P:microtubule cytoskeleton organization"/>
    <property type="evidence" value="ECO:0007669"/>
    <property type="project" value="TreeGrafter"/>
</dbReference>
<evidence type="ECO:0000256" key="6">
    <source>
        <dbReference type="SAM" id="MobiDB-lite"/>
    </source>
</evidence>
<dbReference type="Gene3D" id="3.30.470.20">
    <property type="entry name" value="ATP-grasp fold, B domain"/>
    <property type="match status" value="1"/>
</dbReference>
<keyword evidence="3" id="KW-0067">ATP-binding</keyword>
<feature type="region of interest" description="Disordered" evidence="6">
    <location>
        <begin position="1654"/>
        <end position="1716"/>
    </location>
</feature>
<feature type="compositionally biased region" description="Gly residues" evidence="6">
    <location>
        <begin position="710"/>
        <end position="727"/>
    </location>
</feature>
<feature type="compositionally biased region" description="Polar residues" evidence="6">
    <location>
        <begin position="1242"/>
        <end position="1253"/>
    </location>
</feature>
<feature type="region of interest" description="Disordered" evidence="6">
    <location>
        <begin position="1223"/>
        <end position="1371"/>
    </location>
</feature>
<sequence>MFRGVSKPSVQKNGRLAEPALQKIEDDFRSFDENNLCLDGKHAGGSERVLNQTDTDWPNVLNSIYNAALESLGEEEEEPQLCQFSLERARLVMEKSEAVRYLPRSPNDVGLSKFKIYNTEAPLVTDVLQANGFQITEGHNWQLLWAGSNIRDSVYEGLHKHQRVNHFPGSTELTRKDRLWANVSAMQRMYGKEKFDFLPDTFVLPEQYDAFIRAYQKNTTQLLAEKRACKVSGETYKGPEPWMWIVKPNASSRGRGIFMLNGSDPKEVPDPDELCIVQRYISDPFLIQGLKFDLRIYVLVTSFDPLTIYVFKDGLTRFASSPFSTTDLDKYKHLTNYSINKHAGHYVKNRDETVDNVGHKWSLTALNKHLRYMGVSVNVLWGRIHDLIIKSLLTVEHIICERMKKLVPYRTNCFELFGFDVLIDRNVKPWLMEVNLSPSLAADTPLDKKIKTELICETLNIIGLPVLDPELSNQARYSARIRAMAKRAQKMKKEAQGKGGGNKSPGESGNRPSTSTAALSPSGRRSHPAWIQPSVTAMTDRPPWVSGGQARPRTTTGSPQSPQVAGGGRGLASTRLRGGGMLPSPERRRAESRVPDGPSPRSPGWSVQMSDDLGEGVGEDDAGSGGLLQQTRMTRAAAEDLEAVEAEVAAANEHERFNEQLAPDGDSDNPEFNTPAMPGAVRRPCMLVKRAVSRFFDREKRKMEREMEEVGGGGDANGGGEDLGGECGDVDREREERRMSRLDLSAFLLRHAGSDMMSEEKEKKKKKGGGSGKKGSKAGIKREANDRGDQDDSCASCPRGGNGKSDSGPMPFRTDAQGVASDPLFPDFPTIDELQLATKLGDPALIWHAALRLKIKKVRGMSKDKRRMLTSLLYEFSRAKSFIRVFPNKATGRRYSLVFSDQTIHTPWITRLMYAEPTNLPPAPEPFSKPPVCHTLQLLLAQAQKKQQQIQVIQSQQGNCNSNSPQAVQQHLSSIIDKREDKANEGSLDNHSKKILSAATAFSGLRGGASNASAASVLMRGASAVPTPPPQIMGTTNTAAATGTPGDNGVPTAIGIRSGGGGMLDVFRTSMHQAQAIMTALQQVQSQSHPRLQQQQQPQVQQPTGAYNFSAPQRTPSRAAVSDGGFARQRHTQEQDSSSAYGGPTHYRSFIPETAAHSQHPTTKHSKTPPPSAIFPHGPSALLHPSHTNVFAQILSNHHSQAQPPQQQTDENWSVATVQQPVTPDVLSSGGGGVSRKINPQPVHQQQAPSVSHDTPAAATAEYANASASKDAAAGGDTQGGPPRRHSLGKSGITNASRHPPAGAPASTKQLHSDQMHPSPNPVCQATPPRKGLAPAAQVTKNEVKGGTRTKGSLGMSPVKKGTSQSTAAGDTDGHVRATLYVLLLMEYVEKIASICESLETEDKGRLTGAPQFVTLVKWVCMCDEAKDLMTHGTTGVRRNLRSLLNNSNTGPETIAVVVASLRAFLAAVADRLLAPSARALLDKLQNAGARGGGSASQPAGGASSLCRCLSEVFLGLDCLSAGQASNLSGSLEKGRVTTGTSDRGALRFLPEPLTQSSQVRRAVQVLSRQVPSVLEACLSTVHGQLETRATTVTGGSSPFSGTLASALRGGSGVPPLVSVQPFPFGGSTTGQAFSIDGRRLFSVLLALSPHTFTTDMDAHSPQVPHGRDADVDKDDNERRRQSQNTAGGSNAAAGAQASASSHGQVPHTHQLSSEQQVLQMLPQPRYGHYATDLSHYAQPHHRQTGAHSFVAPTQLQAAAAAAVSQEGSTGASPPPPAPPHVQHPQRYPPTYPPPPQVKPQSQHAPPPHQMMVQYGRISNAYGNSHGAYRGQQQQQQQQSSSMPGGYALHQQHPRPPFPPVPHHAQAFAPGYPPTAHAPPGGPYYHFASGR</sequence>
<feature type="region of interest" description="Disordered" evidence="6">
    <location>
        <begin position="1757"/>
        <end position="1809"/>
    </location>
</feature>
<feature type="compositionally biased region" description="Pro residues" evidence="6">
    <location>
        <begin position="1871"/>
        <end position="1882"/>
    </location>
</feature>
<feature type="compositionally biased region" description="Basic and acidic residues" evidence="6">
    <location>
        <begin position="585"/>
        <end position="594"/>
    </location>
</feature>
<dbReference type="PROSITE" id="PS51221">
    <property type="entry name" value="TTL"/>
    <property type="match status" value="1"/>
</dbReference>
<dbReference type="GO" id="GO:0005524">
    <property type="term" value="F:ATP binding"/>
    <property type="evidence" value="ECO:0007669"/>
    <property type="project" value="UniProtKB-KW"/>
</dbReference>
<evidence type="ECO:0000256" key="2">
    <source>
        <dbReference type="ARBA" id="ARBA00022741"/>
    </source>
</evidence>
<dbReference type="EMBL" id="CDMZ01001707">
    <property type="protein sequence ID" value="CEM36474.1"/>
    <property type="molecule type" value="Genomic_DNA"/>
</dbReference>
<feature type="compositionally biased region" description="Basic and acidic residues" evidence="6">
    <location>
        <begin position="1666"/>
        <end position="1681"/>
    </location>
</feature>
<feature type="compositionally biased region" description="Pro residues" evidence="6">
    <location>
        <begin position="1773"/>
        <end position="1798"/>
    </location>
</feature>
<feature type="compositionally biased region" description="Polar residues" evidence="6">
    <location>
        <begin position="505"/>
        <end position="519"/>
    </location>
</feature>
<evidence type="ECO:0000256" key="5">
    <source>
        <dbReference type="ARBA" id="ARBA00049274"/>
    </source>
</evidence>
<dbReference type="VEuPathDB" id="CryptoDB:Cvel_24001"/>
<dbReference type="GO" id="GO:0070740">
    <property type="term" value="F:tubulin-glutamic acid ligase activity"/>
    <property type="evidence" value="ECO:0007669"/>
    <property type="project" value="TreeGrafter"/>
</dbReference>
<reference evidence="7" key="1">
    <citation type="submission" date="2014-11" db="EMBL/GenBank/DDBJ databases">
        <authorList>
            <person name="Otto D Thomas"/>
            <person name="Naeem Raeece"/>
        </authorList>
    </citation>
    <scope>NUCLEOTIDE SEQUENCE</scope>
</reference>